<keyword evidence="3" id="KW-0479">Metal-binding</keyword>
<proteinExistence type="inferred from homology"/>
<organism evidence="8 9">
    <name type="scientific">Sulfitobacter albidus</name>
    <dbReference type="NCBI Taxonomy" id="2829501"/>
    <lineage>
        <taxon>Bacteria</taxon>
        <taxon>Pseudomonadati</taxon>
        <taxon>Pseudomonadota</taxon>
        <taxon>Alphaproteobacteria</taxon>
        <taxon>Rhodobacterales</taxon>
        <taxon>Roseobacteraceae</taxon>
        <taxon>Sulfitobacter</taxon>
    </lineage>
</organism>
<reference evidence="8" key="1">
    <citation type="submission" date="2021-04" db="EMBL/GenBank/DDBJ databases">
        <title>Complete genome sequence for Sulfitobacter sp. strain JK7-1.</title>
        <authorList>
            <person name="Park S.-J."/>
        </authorList>
    </citation>
    <scope>NUCLEOTIDE SEQUENCE</scope>
    <source>
        <strain evidence="8">JK7-1</strain>
    </source>
</reference>
<dbReference type="PANTHER" id="PTHR43756">
    <property type="entry name" value="CHOLINE MONOOXYGENASE, CHLOROPLASTIC"/>
    <property type="match status" value="1"/>
</dbReference>
<keyword evidence="9" id="KW-1185">Reference proteome</keyword>
<feature type="domain" description="Rieske" evidence="7">
    <location>
        <begin position="73"/>
        <end position="153"/>
    </location>
</feature>
<dbReference type="InterPro" id="IPR015879">
    <property type="entry name" value="Ring_hydroxy_dOase_asu_C_dom"/>
</dbReference>
<protein>
    <submittedName>
        <fullName evidence="8">Rieske 2Fe-2S domain-containing protein</fullName>
    </submittedName>
</protein>
<keyword evidence="6" id="KW-0411">Iron-sulfur</keyword>
<dbReference type="GO" id="GO:0005506">
    <property type="term" value="F:iron ion binding"/>
    <property type="evidence" value="ECO:0007669"/>
    <property type="project" value="InterPro"/>
</dbReference>
<evidence type="ECO:0000256" key="1">
    <source>
        <dbReference type="ARBA" id="ARBA00008751"/>
    </source>
</evidence>
<dbReference type="GO" id="GO:0016491">
    <property type="term" value="F:oxidoreductase activity"/>
    <property type="evidence" value="ECO:0007669"/>
    <property type="project" value="UniProtKB-KW"/>
</dbReference>
<dbReference type="SUPFAM" id="SSF55961">
    <property type="entry name" value="Bet v1-like"/>
    <property type="match status" value="1"/>
</dbReference>
<comment type="similarity">
    <text evidence="1">Belongs to the bacterial ring-hydroxylating dioxygenase alpha subunit family.</text>
</comment>
<evidence type="ECO:0000313" key="9">
    <source>
        <dbReference type="Proteomes" id="UP000683291"/>
    </source>
</evidence>
<evidence type="ECO:0000313" key="8">
    <source>
        <dbReference type="EMBL" id="QUJ78430.1"/>
    </source>
</evidence>
<keyword evidence="5" id="KW-0408">Iron</keyword>
<dbReference type="EMBL" id="CP073585">
    <property type="protein sequence ID" value="QUJ78430.1"/>
    <property type="molecule type" value="Genomic_DNA"/>
</dbReference>
<dbReference type="InterPro" id="IPR036922">
    <property type="entry name" value="Rieske_2Fe-2S_sf"/>
</dbReference>
<dbReference type="PROSITE" id="PS51296">
    <property type="entry name" value="RIESKE"/>
    <property type="match status" value="1"/>
</dbReference>
<dbReference type="KEGG" id="sual:KDD17_18490"/>
<keyword evidence="4" id="KW-0560">Oxidoreductase</keyword>
<dbReference type="InterPro" id="IPR017941">
    <property type="entry name" value="Rieske_2Fe-2S"/>
</dbReference>
<keyword evidence="2" id="KW-0001">2Fe-2S</keyword>
<evidence type="ECO:0000256" key="2">
    <source>
        <dbReference type="ARBA" id="ARBA00022714"/>
    </source>
</evidence>
<name>A0A975JHM7_9RHOB</name>
<sequence length="468" mass="52769">MQICVSRAKSERLVLKLREARAGVTATRQPKARRRGGAADIRALVHAGQVHRDVYTSAEVYRLEMQHLFRNAWVFVGHESQTAQPGDYYTTQIGDQPVIQVRHSDGEIHVLHNRCPHKGTKIAIDREGNTGKFFRCPYHAWSFKTDGCLLAIPLAKGYDNTALNESENAKGMKAVGAVRNYRGFIFARVAEEGISFEAYFGDSLSSIDNMVDRAPAGRLEVAGPPLRYMHKCNWKMLVENQTDTCHPMVAHESSAGTAVKIWEEMGNPEPRPAAMQIIAPFMSPYEFFEDMGIRTWPNGHGHTGVNMSIHSDYDAIPGYFEALTEAYGAARAKEILDENRHNTVYFPNIMVKGPIQQLRNFIPLGPDKTLVESYIYRLVGAPDELLARTAMYNRMINAPTSIVGHDDLEMYERAQEGMMSDGLEWVDIQRLRTGPEDFSAEAIENGTTERQMRNQFDAWLTFMTADMQ</sequence>
<dbReference type="PANTHER" id="PTHR43756:SF1">
    <property type="entry name" value="3-PHENYLPROPIONATE_CINNAMIC ACID DIOXYGENASE SUBUNIT ALPHA"/>
    <property type="match status" value="1"/>
</dbReference>
<evidence type="ECO:0000259" key="7">
    <source>
        <dbReference type="PROSITE" id="PS51296"/>
    </source>
</evidence>
<dbReference type="Pfam" id="PF00355">
    <property type="entry name" value="Rieske"/>
    <property type="match status" value="1"/>
</dbReference>
<dbReference type="AlphaFoldDB" id="A0A975JHM7"/>
<dbReference type="Gene3D" id="2.102.10.10">
    <property type="entry name" value="Rieske [2Fe-2S] iron-sulphur domain"/>
    <property type="match status" value="1"/>
</dbReference>
<dbReference type="PRINTS" id="PR00090">
    <property type="entry name" value="RNGDIOXGNASE"/>
</dbReference>
<evidence type="ECO:0000256" key="6">
    <source>
        <dbReference type="ARBA" id="ARBA00023014"/>
    </source>
</evidence>
<accession>A0A975JHM7</accession>
<evidence type="ECO:0000256" key="4">
    <source>
        <dbReference type="ARBA" id="ARBA00023002"/>
    </source>
</evidence>
<evidence type="ECO:0000256" key="5">
    <source>
        <dbReference type="ARBA" id="ARBA00023004"/>
    </source>
</evidence>
<gene>
    <name evidence="8" type="ORF">KDD17_18490</name>
</gene>
<dbReference type="CDD" id="cd08879">
    <property type="entry name" value="RHO_alpha_C_AntDO-like"/>
    <property type="match status" value="1"/>
</dbReference>
<dbReference type="Proteomes" id="UP000683291">
    <property type="component" value="Chromosome pJK7-1-4"/>
</dbReference>
<dbReference type="InterPro" id="IPR001663">
    <property type="entry name" value="Rng_hydr_dOase-A"/>
</dbReference>
<dbReference type="GO" id="GO:0051537">
    <property type="term" value="F:2 iron, 2 sulfur cluster binding"/>
    <property type="evidence" value="ECO:0007669"/>
    <property type="project" value="UniProtKB-KW"/>
</dbReference>
<evidence type="ECO:0000256" key="3">
    <source>
        <dbReference type="ARBA" id="ARBA00022723"/>
    </source>
</evidence>
<dbReference type="Pfam" id="PF00848">
    <property type="entry name" value="Ring_hydroxyl_A"/>
    <property type="match status" value="1"/>
</dbReference>
<dbReference type="Gene3D" id="3.90.380.10">
    <property type="entry name" value="Naphthalene 1,2-dioxygenase Alpha Subunit, Chain A, domain 1"/>
    <property type="match status" value="1"/>
</dbReference>
<dbReference type="SUPFAM" id="SSF50022">
    <property type="entry name" value="ISP domain"/>
    <property type="match status" value="1"/>
</dbReference>